<dbReference type="Proteomes" id="UP000245680">
    <property type="component" value="Unassembled WGS sequence"/>
</dbReference>
<sequence>MTGFGAFGKIPALGDFLRFDMPQSFIAPWDRWVQESLTQARAALGPRWRGCYTTAPIWRFTLTAGLAGPTGAQGILMPSVDRVGRQFPLTLATLLPAGRSAVQAHMAAAGCFDVLEHIALDALEDTMTPARLTEQVRALRPPPMPAAPNCAAGLGFLAVALQDDSDPCHALAAHEAAARFRTPSVWTAVLDGDTRLLLTDGLPGAGQVAGLFDLQAEPWRGVPRSERIHA</sequence>
<comment type="caution">
    <text evidence="1">The sequence shown here is derived from an EMBL/GenBank/DDBJ whole genome shotgun (WGS) entry which is preliminary data.</text>
</comment>
<keyword evidence="2" id="KW-1185">Reference proteome</keyword>
<dbReference type="AlphaFoldDB" id="A0A2V2LH11"/>
<organism evidence="1 2">
    <name type="scientific">Meridianimarinicoccus roseus</name>
    <dbReference type="NCBI Taxonomy" id="2072018"/>
    <lineage>
        <taxon>Bacteria</taxon>
        <taxon>Pseudomonadati</taxon>
        <taxon>Pseudomonadota</taxon>
        <taxon>Alphaproteobacteria</taxon>
        <taxon>Rhodobacterales</taxon>
        <taxon>Paracoccaceae</taxon>
        <taxon>Meridianimarinicoccus</taxon>
    </lineage>
</organism>
<dbReference type="EMBL" id="QGKU01000060">
    <property type="protein sequence ID" value="PWR01183.1"/>
    <property type="molecule type" value="Genomic_DNA"/>
</dbReference>
<name>A0A2V2LH11_9RHOB</name>
<dbReference type="Gene3D" id="3.40.1730.10">
    <property type="entry name" value="pa0076 domain"/>
    <property type="match status" value="1"/>
</dbReference>
<evidence type="ECO:0000313" key="2">
    <source>
        <dbReference type="Proteomes" id="UP000245680"/>
    </source>
</evidence>
<gene>
    <name evidence="1" type="primary">tagF</name>
    <name evidence="1" type="ORF">DKT77_18680</name>
</gene>
<evidence type="ECO:0000313" key="1">
    <source>
        <dbReference type="EMBL" id="PWR01183.1"/>
    </source>
</evidence>
<dbReference type="InterPro" id="IPR038225">
    <property type="entry name" value="TagF_sf"/>
</dbReference>
<dbReference type="Pfam" id="PF09867">
    <property type="entry name" value="TagF_N"/>
    <property type="match status" value="1"/>
</dbReference>
<proteinExistence type="predicted"/>
<dbReference type="RefSeq" id="WP_109813167.1">
    <property type="nucleotide sequence ID" value="NZ_QGKU01000060.1"/>
</dbReference>
<dbReference type="OrthoDB" id="9801841at2"/>
<reference evidence="1 2" key="1">
    <citation type="submission" date="2018-05" db="EMBL/GenBank/DDBJ databases">
        <title>Rhodobacteraceae gen. nov., sp. nov. isolated from sea water.</title>
        <authorList>
            <person name="Ren Y."/>
        </authorList>
    </citation>
    <scope>NUCLEOTIDE SEQUENCE [LARGE SCALE GENOMIC DNA]</scope>
    <source>
        <strain evidence="1 2">TG-679</strain>
    </source>
</reference>
<dbReference type="NCBIfam" id="TIGR03373">
    <property type="entry name" value="VI_minor_4"/>
    <property type="match status" value="1"/>
</dbReference>
<dbReference type="InterPro" id="IPR017748">
    <property type="entry name" value="TagF"/>
</dbReference>
<accession>A0A2V2LH11</accession>
<protein>
    <submittedName>
        <fullName evidence="1">Type VI secretion system-associated protein TagF</fullName>
    </submittedName>
</protein>